<evidence type="ECO:0000313" key="3">
    <source>
        <dbReference type="EMBL" id="KAK7204056.1"/>
    </source>
</evidence>
<name>A0ABR1F2H6_9ASCO</name>
<reference evidence="3 4" key="1">
    <citation type="submission" date="2024-03" db="EMBL/GenBank/DDBJ databases">
        <title>Genome-scale model development and genomic sequencing of the oleaginous clade Lipomyces.</title>
        <authorList>
            <consortium name="Lawrence Berkeley National Laboratory"/>
            <person name="Czajka J.J."/>
            <person name="Han Y."/>
            <person name="Kim J."/>
            <person name="Mondo S.J."/>
            <person name="Hofstad B.A."/>
            <person name="Robles A."/>
            <person name="Haridas S."/>
            <person name="Riley R."/>
            <person name="LaButti K."/>
            <person name="Pangilinan J."/>
            <person name="Andreopoulos W."/>
            <person name="Lipzen A."/>
            <person name="Yan J."/>
            <person name="Wang M."/>
            <person name="Ng V."/>
            <person name="Grigoriev I.V."/>
            <person name="Spatafora J.W."/>
            <person name="Magnuson J.K."/>
            <person name="Baker S.E."/>
            <person name="Pomraning K.R."/>
        </authorList>
    </citation>
    <scope>NUCLEOTIDE SEQUENCE [LARGE SCALE GENOMIC DNA]</scope>
    <source>
        <strain evidence="3 4">Phaff 52-87</strain>
    </source>
</reference>
<organism evidence="3 4">
    <name type="scientific">Myxozyma melibiosi</name>
    <dbReference type="NCBI Taxonomy" id="54550"/>
    <lineage>
        <taxon>Eukaryota</taxon>
        <taxon>Fungi</taxon>
        <taxon>Dikarya</taxon>
        <taxon>Ascomycota</taxon>
        <taxon>Saccharomycotina</taxon>
        <taxon>Lipomycetes</taxon>
        <taxon>Lipomycetales</taxon>
        <taxon>Lipomycetaceae</taxon>
        <taxon>Myxozyma</taxon>
    </lineage>
</organism>
<feature type="domain" description="Peptidase C45 hydrolase" evidence="2">
    <location>
        <begin position="130"/>
        <end position="377"/>
    </location>
</feature>
<dbReference type="GeneID" id="90035624"/>
<comment type="caution">
    <text evidence="3">The sequence shown here is derived from an EMBL/GenBank/DDBJ whole genome shotgun (WGS) entry which is preliminary data.</text>
</comment>
<dbReference type="Gene3D" id="3.60.60.10">
    <property type="entry name" value="Penicillin V Acylase, Chain A"/>
    <property type="match status" value="1"/>
</dbReference>
<feature type="region of interest" description="Disordered" evidence="1">
    <location>
        <begin position="96"/>
        <end position="119"/>
    </location>
</feature>
<protein>
    <submittedName>
        <fullName evidence="3">Acyl-CoA:6-aminopenicillanic-acid-acyltransferase</fullName>
    </submittedName>
</protein>
<dbReference type="Proteomes" id="UP001498771">
    <property type="component" value="Unassembled WGS sequence"/>
</dbReference>
<dbReference type="InterPro" id="IPR005079">
    <property type="entry name" value="Peptidase_C45_hydrolase"/>
</dbReference>
<dbReference type="InterPro" id="IPR047801">
    <property type="entry name" value="Peptidase_C45"/>
</dbReference>
<dbReference type="PANTHER" id="PTHR34180:SF1">
    <property type="entry name" value="BETA-ALANYL-DOPAMINE_CARCININE HYDROLASE"/>
    <property type="match status" value="1"/>
</dbReference>
<dbReference type="EMBL" id="JBBJBU010000009">
    <property type="protein sequence ID" value="KAK7204056.1"/>
    <property type="molecule type" value="Genomic_DNA"/>
</dbReference>
<evidence type="ECO:0000313" key="4">
    <source>
        <dbReference type="Proteomes" id="UP001498771"/>
    </source>
</evidence>
<accession>A0ABR1F2H6</accession>
<dbReference type="NCBIfam" id="NF040521">
    <property type="entry name" value="C45_proenzyme"/>
    <property type="match status" value="1"/>
</dbReference>
<dbReference type="InterPro" id="IPR047794">
    <property type="entry name" value="C45_proenzyme-like"/>
</dbReference>
<gene>
    <name evidence="3" type="ORF">BZA70DRAFT_199602</name>
</gene>
<dbReference type="Pfam" id="PF03417">
    <property type="entry name" value="AAT"/>
    <property type="match status" value="1"/>
</dbReference>
<evidence type="ECO:0000259" key="2">
    <source>
        <dbReference type="Pfam" id="PF03417"/>
    </source>
</evidence>
<evidence type="ECO:0000256" key="1">
    <source>
        <dbReference type="SAM" id="MobiDB-lite"/>
    </source>
</evidence>
<dbReference type="PANTHER" id="PTHR34180">
    <property type="entry name" value="PEPTIDASE C45"/>
    <property type="match status" value="1"/>
</dbReference>
<sequence length="387" mass="42553">MVNRLVLKGTNYEIGFKHGTLARSQIHACLTNYATYFANAGMSPGDVKSLATKFSETIKLLVPHLHDELRGIADGACVPLLDIVALNSRSEIALAAKPKNGKSDESSSDDDDNIPVPPDGCTTFAETVDGRQWLAQNWDWQTSQLCNLVLLEITTPLDSPSNARMLKTMTEAGLLAKVGFNSEKVGVCLNALRATDLDTNKLPLHVLLRLVLESSSVADAKERFTTKYGDGAACFGHFGIADGKGEGHAESWEIGPYGIAVIPRDAEGRLYHTNHALVEGVKINEVIWLEDTKERLMRLKELVFASDKKTDVKTLAVGPQKDRIFSFLKDEDNFPNSICRANDDSQPGLLGEMQTVFSIVMDLKEDVAWVAVGRPKQVLEEFTLEFF</sequence>
<dbReference type="Gene3D" id="1.10.10.2120">
    <property type="match status" value="1"/>
</dbReference>
<keyword evidence="4" id="KW-1185">Reference proteome</keyword>
<dbReference type="RefSeq" id="XP_064767089.1">
    <property type="nucleotide sequence ID" value="XM_064910112.1"/>
</dbReference>
<proteinExistence type="predicted"/>